<accession>A0A8J2LNY5</accession>
<reference evidence="3" key="1">
    <citation type="submission" date="2021-06" db="EMBL/GenBank/DDBJ databases">
        <authorList>
            <person name="Hodson N. C."/>
            <person name="Mongue J. A."/>
            <person name="Jaron S. K."/>
        </authorList>
    </citation>
    <scope>NUCLEOTIDE SEQUENCE</scope>
</reference>
<dbReference type="Proteomes" id="UP000708208">
    <property type="component" value="Unassembled WGS sequence"/>
</dbReference>
<feature type="region of interest" description="Disordered" evidence="1">
    <location>
        <begin position="1"/>
        <end position="37"/>
    </location>
</feature>
<dbReference type="Pfam" id="PF00092">
    <property type="entry name" value="VWA"/>
    <property type="match status" value="1"/>
</dbReference>
<evidence type="ECO:0000313" key="3">
    <source>
        <dbReference type="EMBL" id="CAG7826579.1"/>
    </source>
</evidence>
<organism evidence="3 4">
    <name type="scientific">Allacma fusca</name>
    <dbReference type="NCBI Taxonomy" id="39272"/>
    <lineage>
        <taxon>Eukaryota</taxon>
        <taxon>Metazoa</taxon>
        <taxon>Ecdysozoa</taxon>
        <taxon>Arthropoda</taxon>
        <taxon>Hexapoda</taxon>
        <taxon>Collembola</taxon>
        <taxon>Symphypleona</taxon>
        <taxon>Sminthuridae</taxon>
        <taxon>Allacma</taxon>
    </lineage>
</organism>
<dbReference type="PROSITE" id="PS50234">
    <property type="entry name" value="VWFA"/>
    <property type="match status" value="1"/>
</dbReference>
<evidence type="ECO:0000313" key="4">
    <source>
        <dbReference type="Proteomes" id="UP000708208"/>
    </source>
</evidence>
<dbReference type="SMART" id="SM00327">
    <property type="entry name" value="VWA"/>
    <property type="match status" value="1"/>
</dbReference>
<proteinExistence type="predicted"/>
<dbReference type="InterPro" id="IPR002035">
    <property type="entry name" value="VWF_A"/>
</dbReference>
<name>A0A8J2LNY5_9HEXA</name>
<keyword evidence="4" id="KW-1185">Reference proteome</keyword>
<dbReference type="AlphaFoldDB" id="A0A8J2LNY5"/>
<dbReference type="EMBL" id="CAJVCH010540311">
    <property type="protein sequence ID" value="CAG7826579.1"/>
    <property type="molecule type" value="Genomic_DNA"/>
</dbReference>
<evidence type="ECO:0000256" key="1">
    <source>
        <dbReference type="SAM" id="MobiDB-lite"/>
    </source>
</evidence>
<sequence length="547" mass="61397">MKQQIPTHMKIHRNMSSSGYGSRGRGNPKPARQPFGGTLVDLKTGSGTRVQYKNTTIYVTVDNSGSMRGSKLEQVIKSIQQIVDKVPDYFRLVFRSFSEEVVLLVTKKKKYLEMNKVYAELRKTGGMTALYDAWGQTMKEIDHKRINSTTDNVYVLIFTDGQDNASKEHTLGSVMDLVGEKISSKNVHFSFVQAGTERKAINALEEQFGSHPRCQILSVEDSAKGIKFAFEKVTQKIQLVFRIEINRAPLITKKPVRTLDDERRKYDSPREGIEYLRGSAANYRCPSSFEYDEGTIVGDDFQALNHGTPQLRSGVPKLVNGYQLRNESRSPDCMQPTSEKPHFSNLSSSVERLVYPQPPPYTDSTSGTSYLSSQSAASPSNLLYSINQIKCPTLGIDIDGTPMQKVKNEACNQSGHNNDGSKSLSAVNENQNSWKLRVDNIPISIEPDYVVYSFCKRGECQLLDSGNDLLHSWVLLSYATEQLREAAFGNMGGHVIGGNKPQVCLPIYFGWIERENFFFLYSPNNIIKVDANRIMYPGSCHIVVQEE</sequence>
<dbReference type="CDD" id="cd00198">
    <property type="entry name" value="vWFA"/>
    <property type="match status" value="1"/>
</dbReference>
<evidence type="ECO:0000259" key="2">
    <source>
        <dbReference type="PROSITE" id="PS50234"/>
    </source>
</evidence>
<gene>
    <name evidence="3" type="ORF">AFUS01_LOCUS36626</name>
</gene>
<feature type="domain" description="VWFA" evidence="2">
    <location>
        <begin position="56"/>
        <end position="237"/>
    </location>
</feature>
<comment type="caution">
    <text evidence="3">The sequence shown here is derived from an EMBL/GenBank/DDBJ whole genome shotgun (WGS) entry which is preliminary data.</text>
</comment>
<protein>
    <recommendedName>
        <fullName evidence="2">VWFA domain-containing protein</fullName>
    </recommendedName>
</protein>